<dbReference type="SUPFAM" id="SSF48371">
    <property type="entry name" value="ARM repeat"/>
    <property type="match status" value="2"/>
</dbReference>
<dbReference type="InterPro" id="IPR000225">
    <property type="entry name" value="Armadillo"/>
</dbReference>
<sequence length="774" mass="82824">MDEITALAASLPPSGPIPSRTVDQLCMALQALAHSAAVAGDEFIEDGVLDVLARLMQFVVSALEDSDVNVDQHTVRLGDKTSHLVAELAKDETARDPMRQAGLIPLICRLQRALTSSSAVKSLPLDVRSDAVRQTLRAVGNVCVDNDDNRSAVLDSGGLDFLLRGLGSPPPLDEALLPVLTGALLNAVVDYEHVQAAFVEKDGYNIIAWFLKTHVQHVLKADGQPQGSALQTITFGCRVVGNFVETKHQMPIFVSSGCFATFVDLLQTAVQSLKSSPSSNISQIQHKIVVLDALCAVLHDATELNEFVQVGFCSQDLLPSFLSTVEEFDAFLRQNGDRFGKSKENDEDQVDVKDVQDALEKVIVSVFANDENMPLLAQSFPTVSKLKQWLNSDQVRESMLCFSVCLVIWIAGLSLGNVARSDDTCGKLVQAHDVVPPLLACLAVNVSNLVKSTSTEDRRDHDAVKNVRAVSGAVGNLTLSNAGRVAFQGAGILKVIAPLLSLDDDLEILGVKQSAFAITKNMARNSIAADEIVSSDSASSEISVLRRLTSFLAQSVSDSELQLRMEGARAVANVVKNTFERQHTKSLFAEISSSGAIPALISLVTGLPIAQMSQSSPSPALSNAGPSSPAGRSHFPSASTSFRIYPALQNEGIIALTLLCEATKASDARVSSIIVTFESYIVPPLLDLLDNDPASDDRVPQGVRVNACLLLRQLASQVQGSFKDRLSNDTLPILDRIRSTENTESSPNPLEVSGKARPLTLIEAADALRGVIAA</sequence>
<evidence type="ECO:0000256" key="4">
    <source>
        <dbReference type="ARBA" id="ARBA00022490"/>
    </source>
</evidence>
<feature type="region of interest" description="Disordered" evidence="7">
    <location>
        <begin position="615"/>
        <end position="635"/>
    </location>
</feature>
<dbReference type="AlphaFoldDB" id="A0A139AHE6"/>
<evidence type="ECO:0000256" key="3">
    <source>
        <dbReference type="ARBA" id="ARBA00004514"/>
    </source>
</evidence>
<evidence type="ECO:0000256" key="2">
    <source>
        <dbReference type="ARBA" id="ARBA00004240"/>
    </source>
</evidence>
<dbReference type="PANTHER" id="PTHR10957">
    <property type="entry name" value="RAP1 GTPASE-GDP DISSOCIATION STIMULATOR 1"/>
    <property type="match status" value="1"/>
</dbReference>
<dbReference type="InterPro" id="IPR016024">
    <property type="entry name" value="ARM-type_fold"/>
</dbReference>
<dbReference type="GO" id="GO:0005739">
    <property type="term" value="C:mitochondrion"/>
    <property type="evidence" value="ECO:0007669"/>
    <property type="project" value="UniProtKB-SubCell"/>
</dbReference>
<gene>
    <name evidence="8" type="ORF">M427DRAFT_31412</name>
</gene>
<dbReference type="Proteomes" id="UP000070544">
    <property type="component" value="Unassembled WGS sequence"/>
</dbReference>
<evidence type="ECO:0000313" key="9">
    <source>
        <dbReference type="Proteomes" id="UP000070544"/>
    </source>
</evidence>
<evidence type="ECO:0008006" key="10">
    <source>
        <dbReference type="Google" id="ProtNLM"/>
    </source>
</evidence>
<dbReference type="STRING" id="1344416.A0A139AHE6"/>
<protein>
    <recommendedName>
        <fullName evidence="10">ARM repeat-containing protein</fullName>
    </recommendedName>
</protein>
<dbReference type="InterPro" id="IPR040144">
    <property type="entry name" value="RAP1GDS1"/>
</dbReference>
<dbReference type="InterPro" id="IPR011989">
    <property type="entry name" value="ARM-like"/>
</dbReference>
<feature type="compositionally biased region" description="Polar residues" evidence="7">
    <location>
        <begin position="615"/>
        <end position="626"/>
    </location>
</feature>
<evidence type="ECO:0000256" key="1">
    <source>
        <dbReference type="ARBA" id="ARBA00004173"/>
    </source>
</evidence>
<keyword evidence="4" id="KW-0963">Cytoplasm</keyword>
<dbReference type="GO" id="GO:0005085">
    <property type="term" value="F:guanyl-nucleotide exchange factor activity"/>
    <property type="evidence" value="ECO:0007669"/>
    <property type="project" value="InterPro"/>
</dbReference>
<dbReference type="EMBL" id="KQ965754">
    <property type="protein sequence ID" value="KXS16242.1"/>
    <property type="molecule type" value="Genomic_DNA"/>
</dbReference>
<organism evidence="8 9">
    <name type="scientific">Gonapodya prolifera (strain JEL478)</name>
    <name type="common">Monoblepharis prolifera</name>
    <dbReference type="NCBI Taxonomy" id="1344416"/>
    <lineage>
        <taxon>Eukaryota</taxon>
        <taxon>Fungi</taxon>
        <taxon>Fungi incertae sedis</taxon>
        <taxon>Chytridiomycota</taxon>
        <taxon>Chytridiomycota incertae sedis</taxon>
        <taxon>Monoblepharidomycetes</taxon>
        <taxon>Monoblepharidales</taxon>
        <taxon>Gonapodyaceae</taxon>
        <taxon>Gonapodya</taxon>
    </lineage>
</organism>
<proteinExistence type="predicted"/>
<dbReference type="GO" id="GO:0005783">
    <property type="term" value="C:endoplasmic reticulum"/>
    <property type="evidence" value="ECO:0007669"/>
    <property type="project" value="UniProtKB-SubCell"/>
</dbReference>
<accession>A0A139AHE6</accession>
<evidence type="ECO:0000256" key="6">
    <source>
        <dbReference type="ARBA" id="ARBA00023128"/>
    </source>
</evidence>
<dbReference type="OrthoDB" id="26149at2759"/>
<dbReference type="GO" id="GO:0005829">
    <property type="term" value="C:cytosol"/>
    <property type="evidence" value="ECO:0007669"/>
    <property type="project" value="UniProtKB-SubCell"/>
</dbReference>
<reference evidence="8 9" key="1">
    <citation type="journal article" date="2015" name="Genome Biol. Evol.">
        <title>Phylogenomic analyses indicate that early fungi evolved digesting cell walls of algal ancestors of land plants.</title>
        <authorList>
            <person name="Chang Y."/>
            <person name="Wang S."/>
            <person name="Sekimoto S."/>
            <person name="Aerts A.L."/>
            <person name="Choi C."/>
            <person name="Clum A."/>
            <person name="LaButti K.M."/>
            <person name="Lindquist E.A."/>
            <person name="Yee Ngan C."/>
            <person name="Ohm R.A."/>
            <person name="Salamov A.A."/>
            <person name="Grigoriev I.V."/>
            <person name="Spatafora J.W."/>
            <person name="Berbee M.L."/>
        </authorList>
    </citation>
    <scope>NUCLEOTIDE SEQUENCE [LARGE SCALE GENOMIC DNA]</scope>
    <source>
        <strain evidence="8 9">JEL478</strain>
    </source>
</reference>
<keyword evidence="6" id="KW-0496">Mitochondrion</keyword>
<evidence type="ECO:0000256" key="5">
    <source>
        <dbReference type="ARBA" id="ARBA00022824"/>
    </source>
</evidence>
<name>A0A139AHE6_GONPJ</name>
<keyword evidence="9" id="KW-1185">Reference proteome</keyword>
<evidence type="ECO:0000313" key="8">
    <source>
        <dbReference type="EMBL" id="KXS16242.1"/>
    </source>
</evidence>
<comment type="subcellular location">
    <subcellularLocation>
        <location evidence="3">Cytoplasm</location>
        <location evidence="3">Cytosol</location>
    </subcellularLocation>
    <subcellularLocation>
        <location evidence="2">Endoplasmic reticulum</location>
    </subcellularLocation>
    <subcellularLocation>
        <location evidence="1">Mitochondrion</location>
    </subcellularLocation>
</comment>
<keyword evidence="5" id="KW-0256">Endoplasmic reticulum</keyword>
<evidence type="ECO:0000256" key="7">
    <source>
        <dbReference type="SAM" id="MobiDB-lite"/>
    </source>
</evidence>
<dbReference type="SMART" id="SM00185">
    <property type="entry name" value="ARM"/>
    <property type="match status" value="4"/>
</dbReference>
<dbReference type="Gene3D" id="1.25.10.10">
    <property type="entry name" value="Leucine-rich Repeat Variant"/>
    <property type="match status" value="2"/>
</dbReference>